<feature type="region of interest" description="Disordered" evidence="1">
    <location>
        <begin position="73"/>
        <end position="116"/>
    </location>
</feature>
<reference evidence="2" key="1">
    <citation type="submission" date="2023-07" db="EMBL/GenBank/DDBJ databases">
        <title>A chromosome-level genome assembly of Lolium multiflorum.</title>
        <authorList>
            <person name="Chen Y."/>
            <person name="Copetti D."/>
            <person name="Kolliker R."/>
            <person name="Studer B."/>
        </authorList>
    </citation>
    <scope>NUCLEOTIDE SEQUENCE</scope>
    <source>
        <strain evidence="2">02402/16</strain>
        <tissue evidence="2">Leaf</tissue>
    </source>
</reference>
<keyword evidence="3" id="KW-1185">Reference proteome</keyword>
<protein>
    <submittedName>
        <fullName evidence="2">Uncharacterized protein</fullName>
    </submittedName>
</protein>
<organism evidence="2 3">
    <name type="scientific">Lolium multiflorum</name>
    <name type="common">Italian ryegrass</name>
    <name type="synonym">Lolium perenne subsp. multiflorum</name>
    <dbReference type="NCBI Taxonomy" id="4521"/>
    <lineage>
        <taxon>Eukaryota</taxon>
        <taxon>Viridiplantae</taxon>
        <taxon>Streptophyta</taxon>
        <taxon>Embryophyta</taxon>
        <taxon>Tracheophyta</taxon>
        <taxon>Spermatophyta</taxon>
        <taxon>Magnoliopsida</taxon>
        <taxon>Liliopsida</taxon>
        <taxon>Poales</taxon>
        <taxon>Poaceae</taxon>
        <taxon>BOP clade</taxon>
        <taxon>Pooideae</taxon>
        <taxon>Poodae</taxon>
        <taxon>Poeae</taxon>
        <taxon>Poeae Chloroplast Group 2 (Poeae type)</taxon>
        <taxon>Loliodinae</taxon>
        <taxon>Loliinae</taxon>
        <taxon>Lolium</taxon>
    </lineage>
</organism>
<dbReference type="Proteomes" id="UP001231189">
    <property type="component" value="Unassembled WGS sequence"/>
</dbReference>
<dbReference type="AlphaFoldDB" id="A0AAD8S861"/>
<proteinExistence type="predicted"/>
<gene>
    <name evidence="2" type="ORF">QYE76_064839</name>
</gene>
<comment type="caution">
    <text evidence="2">The sequence shown here is derived from an EMBL/GenBank/DDBJ whole genome shotgun (WGS) entry which is preliminary data.</text>
</comment>
<sequence length="116" mass="12691">MGAGVGLRPDGRHAAMHARRRKPRVRRPAHAHTGRRQVSAVSRRFLARSLTHAAGSLSRMTMPLLTATAGRQRFEGDAEGGDARGSPGRLLSAGYAEDRRGHTRLAGYTERRTPRD</sequence>
<evidence type="ECO:0000313" key="2">
    <source>
        <dbReference type="EMBL" id="KAK1647034.1"/>
    </source>
</evidence>
<feature type="compositionally biased region" description="Basic residues" evidence="1">
    <location>
        <begin position="14"/>
        <end position="35"/>
    </location>
</feature>
<evidence type="ECO:0000256" key="1">
    <source>
        <dbReference type="SAM" id="MobiDB-lite"/>
    </source>
</evidence>
<evidence type="ECO:0000313" key="3">
    <source>
        <dbReference type="Proteomes" id="UP001231189"/>
    </source>
</evidence>
<accession>A0AAD8S861</accession>
<feature type="region of interest" description="Disordered" evidence="1">
    <location>
        <begin position="1"/>
        <end position="39"/>
    </location>
</feature>
<dbReference type="EMBL" id="JAUUTY010000004">
    <property type="protein sequence ID" value="KAK1647034.1"/>
    <property type="molecule type" value="Genomic_DNA"/>
</dbReference>
<name>A0AAD8S861_LOLMU</name>